<sequence length="62" mass="6554">MSPAGVALVALVVVFSPGIVQTCARVCRRPDPLDRELRALLTHGRACSPDCTACSTTRDTTP</sequence>
<protein>
    <submittedName>
        <fullName evidence="1">Uncharacterized protein</fullName>
    </submittedName>
</protein>
<reference evidence="2" key="1">
    <citation type="journal article" date="2019" name="Int. J. Syst. Evol. Microbiol.">
        <title>The Global Catalogue of Microorganisms (GCM) 10K type strain sequencing project: providing services to taxonomists for standard genome sequencing and annotation.</title>
        <authorList>
            <consortium name="The Broad Institute Genomics Platform"/>
            <consortium name="The Broad Institute Genome Sequencing Center for Infectious Disease"/>
            <person name="Wu L."/>
            <person name="Ma J."/>
        </authorList>
    </citation>
    <scope>NUCLEOTIDE SEQUENCE [LARGE SCALE GENOMIC DNA]</scope>
    <source>
        <strain evidence="2">JCM 4253</strain>
    </source>
</reference>
<evidence type="ECO:0000313" key="2">
    <source>
        <dbReference type="Proteomes" id="UP000619355"/>
    </source>
</evidence>
<dbReference type="RefSeq" id="WP_189981122.1">
    <property type="nucleotide sequence ID" value="NZ_BNBF01000006.1"/>
</dbReference>
<dbReference type="AlphaFoldDB" id="A0A919C4N7"/>
<comment type="caution">
    <text evidence="1">The sequence shown here is derived from an EMBL/GenBank/DDBJ whole genome shotgun (WGS) entry which is preliminary data.</text>
</comment>
<keyword evidence="2" id="KW-1185">Reference proteome</keyword>
<proteinExistence type="predicted"/>
<name>A0A919C4N7_9ACTN</name>
<dbReference type="EMBL" id="BNBF01000006">
    <property type="protein sequence ID" value="GHG46563.1"/>
    <property type="molecule type" value="Genomic_DNA"/>
</dbReference>
<accession>A0A919C4N7</accession>
<evidence type="ECO:0000313" key="1">
    <source>
        <dbReference type="EMBL" id="GHG46563.1"/>
    </source>
</evidence>
<dbReference type="Proteomes" id="UP000619355">
    <property type="component" value="Unassembled WGS sequence"/>
</dbReference>
<organism evidence="1 2">
    <name type="scientific">Streptomyces capoamus</name>
    <dbReference type="NCBI Taxonomy" id="68183"/>
    <lineage>
        <taxon>Bacteria</taxon>
        <taxon>Bacillati</taxon>
        <taxon>Actinomycetota</taxon>
        <taxon>Actinomycetes</taxon>
        <taxon>Kitasatosporales</taxon>
        <taxon>Streptomycetaceae</taxon>
        <taxon>Streptomyces</taxon>
    </lineage>
</organism>
<gene>
    <name evidence="1" type="ORF">GCM10018980_25620</name>
</gene>